<keyword evidence="9" id="KW-1185">Reference proteome</keyword>
<name>A0AAV3Q4Y0_LITER</name>
<dbReference type="Proteomes" id="UP001454036">
    <property type="component" value="Unassembled WGS sequence"/>
</dbReference>
<dbReference type="GO" id="GO:0008017">
    <property type="term" value="F:microtubule binding"/>
    <property type="evidence" value="ECO:0007669"/>
    <property type="project" value="TreeGrafter"/>
</dbReference>
<evidence type="ECO:0000256" key="5">
    <source>
        <dbReference type="ARBA" id="ARBA00023212"/>
    </source>
</evidence>
<feature type="domain" description="TPX2 C-terminal" evidence="7">
    <location>
        <begin position="52"/>
        <end position="127"/>
    </location>
</feature>
<evidence type="ECO:0000256" key="3">
    <source>
        <dbReference type="ARBA" id="ARBA00022490"/>
    </source>
</evidence>
<comment type="subcellular location">
    <subcellularLocation>
        <location evidence="1">Cytoplasm</location>
        <location evidence="1">Cytoskeleton</location>
    </subcellularLocation>
</comment>
<dbReference type="PANTHER" id="PTHR14326">
    <property type="entry name" value="TARGETING PROTEIN FOR XKLP2"/>
    <property type="match status" value="1"/>
</dbReference>
<dbReference type="EMBL" id="BAABME010003073">
    <property type="protein sequence ID" value="GAA0157287.1"/>
    <property type="molecule type" value="Genomic_DNA"/>
</dbReference>
<dbReference type="GO" id="GO:0005880">
    <property type="term" value="C:nuclear microtubule"/>
    <property type="evidence" value="ECO:0007669"/>
    <property type="project" value="TreeGrafter"/>
</dbReference>
<evidence type="ECO:0000256" key="1">
    <source>
        <dbReference type="ARBA" id="ARBA00004245"/>
    </source>
</evidence>
<accession>A0AAV3Q4Y0</accession>
<keyword evidence="4" id="KW-0493">Microtubule</keyword>
<dbReference type="GO" id="GO:0090307">
    <property type="term" value="P:mitotic spindle assembly"/>
    <property type="evidence" value="ECO:0007669"/>
    <property type="project" value="TreeGrafter"/>
</dbReference>
<dbReference type="InterPro" id="IPR027329">
    <property type="entry name" value="TPX2_C"/>
</dbReference>
<evidence type="ECO:0000313" key="8">
    <source>
        <dbReference type="EMBL" id="GAA0157287.1"/>
    </source>
</evidence>
<dbReference type="GO" id="GO:0030295">
    <property type="term" value="F:protein kinase activator activity"/>
    <property type="evidence" value="ECO:0007669"/>
    <property type="project" value="TreeGrafter"/>
</dbReference>
<protein>
    <submittedName>
        <fullName evidence="8">Non-motor microtubule binding protein</fullName>
    </submittedName>
</protein>
<keyword evidence="5" id="KW-0206">Cytoskeleton</keyword>
<comment type="similarity">
    <text evidence="2">Belongs to the TPX2 family.</text>
</comment>
<evidence type="ECO:0000256" key="6">
    <source>
        <dbReference type="SAM" id="MobiDB-lite"/>
    </source>
</evidence>
<gene>
    <name evidence="8" type="ORF">LIER_14590</name>
</gene>
<dbReference type="GO" id="GO:0005819">
    <property type="term" value="C:spindle"/>
    <property type="evidence" value="ECO:0007669"/>
    <property type="project" value="InterPro"/>
</dbReference>
<feature type="region of interest" description="Disordered" evidence="6">
    <location>
        <begin position="1"/>
        <end position="56"/>
    </location>
</feature>
<feature type="compositionally biased region" description="Basic and acidic residues" evidence="6">
    <location>
        <begin position="45"/>
        <end position="54"/>
    </location>
</feature>
<proteinExistence type="inferred from homology"/>
<evidence type="ECO:0000313" key="9">
    <source>
        <dbReference type="Proteomes" id="UP001454036"/>
    </source>
</evidence>
<dbReference type="Pfam" id="PF06886">
    <property type="entry name" value="TPX2"/>
    <property type="match status" value="1"/>
</dbReference>
<comment type="caution">
    <text evidence="8">The sequence shown here is derived from an EMBL/GenBank/DDBJ whole genome shotgun (WGS) entry which is preliminary data.</text>
</comment>
<sequence length="148" mass="17108">MESPDTKSNKSAGQYIPRGVVRSNSPKLPSRNHAVISQKAPQTKESTKPQEMKLHTQQRAVQRALFNYSVATKLFIMDQQKKQVEKLQKMIEKEEVRMLRKQMIPRAQLMPIFDKPFCPQRSSRPLTIPRDPNFRLLNANCSNSISCR</sequence>
<organism evidence="8 9">
    <name type="scientific">Lithospermum erythrorhizon</name>
    <name type="common">Purple gromwell</name>
    <name type="synonym">Lithospermum officinale var. erythrorhizon</name>
    <dbReference type="NCBI Taxonomy" id="34254"/>
    <lineage>
        <taxon>Eukaryota</taxon>
        <taxon>Viridiplantae</taxon>
        <taxon>Streptophyta</taxon>
        <taxon>Embryophyta</taxon>
        <taxon>Tracheophyta</taxon>
        <taxon>Spermatophyta</taxon>
        <taxon>Magnoliopsida</taxon>
        <taxon>eudicotyledons</taxon>
        <taxon>Gunneridae</taxon>
        <taxon>Pentapetalae</taxon>
        <taxon>asterids</taxon>
        <taxon>lamiids</taxon>
        <taxon>Boraginales</taxon>
        <taxon>Boraginaceae</taxon>
        <taxon>Boraginoideae</taxon>
        <taxon>Lithospermeae</taxon>
        <taxon>Lithospermum</taxon>
    </lineage>
</organism>
<keyword evidence="3" id="KW-0963">Cytoplasm</keyword>
<dbReference type="InterPro" id="IPR009675">
    <property type="entry name" value="TPX2_fam"/>
</dbReference>
<evidence type="ECO:0000256" key="4">
    <source>
        <dbReference type="ARBA" id="ARBA00022701"/>
    </source>
</evidence>
<dbReference type="GO" id="GO:0060236">
    <property type="term" value="P:regulation of mitotic spindle organization"/>
    <property type="evidence" value="ECO:0007669"/>
    <property type="project" value="InterPro"/>
</dbReference>
<dbReference type="PANTHER" id="PTHR14326:SF39">
    <property type="entry name" value="TPX2 (TARGETING PROTEIN FOR XKLP2) PROTEIN FAMILY"/>
    <property type="match status" value="1"/>
</dbReference>
<evidence type="ECO:0000256" key="2">
    <source>
        <dbReference type="ARBA" id="ARBA00005885"/>
    </source>
</evidence>
<evidence type="ECO:0000259" key="7">
    <source>
        <dbReference type="Pfam" id="PF06886"/>
    </source>
</evidence>
<reference evidence="8 9" key="1">
    <citation type="submission" date="2024-01" db="EMBL/GenBank/DDBJ databases">
        <title>The complete chloroplast genome sequence of Lithospermum erythrorhizon: insights into the phylogenetic relationship among Boraginaceae species and the maternal lineages of purple gromwells.</title>
        <authorList>
            <person name="Okada T."/>
            <person name="Watanabe K."/>
        </authorList>
    </citation>
    <scope>NUCLEOTIDE SEQUENCE [LARGE SCALE GENOMIC DNA]</scope>
</reference>
<dbReference type="AlphaFoldDB" id="A0AAV3Q4Y0"/>